<sequence>MAQLVSYKKASFSITQLFQRFGTQIMYSSVVSVL</sequence>
<dbReference type="AlphaFoldDB" id="A0A816I8U0"/>
<dbReference type="EMBL" id="HG994367">
    <property type="protein sequence ID" value="CAF1698557.1"/>
    <property type="molecule type" value="Genomic_DNA"/>
</dbReference>
<name>A0A816I8U0_BRANA</name>
<dbReference type="Proteomes" id="UP001295469">
    <property type="component" value="Chromosome C03"/>
</dbReference>
<gene>
    <name evidence="1" type="ORF">DARMORV10_C03P14550.1</name>
</gene>
<organism evidence="1">
    <name type="scientific">Brassica napus</name>
    <name type="common">Rape</name>
    <dbReference type="NCBI Taxonomy" id="3708"/>
    <lineage>
        <taxon>Eukaryota</taxon>
        <taxon>Viridiplantae</taxon>
        <taxon>Streptophyta</taxon>
        <taxon>Embryophyta</taxon>
        <taxon>Tracheophyta</taxon>
        <taxon>Spermatophyta</taxon>
        <taxon>Magnoliopsida</taxon>
        <taxon>eudicotyledons</taxon>
        <taxon>Gunneridae</taxon>
        <taxon>Pentapetalae</taxon>
        <taxon>rosids</taxon>
        <taxon>malvids</taxon>
        <taxon>Brassicales</taxon>
        <taxon>Brassicaceae</taxon>
        <taxon>Brassiceae</taxon>
        <taxon>Brassica</taxon>
    </lineage>
</organism>
<evidence type="ECO:0000313" key="1">
    <source>
        <dbReference type="EMBL" id="CAF1698557.1"/>
    </source>
</evidence>
<proteinExistence type="predicted"/>
<accession>A0A816I8U0</accession>
<reference evidence="1" key="1">
    <citation type="submission" date="2021-01" db="EMBL/GenBank/DDBJ databases">
        <authorList>
            <consortium name="Genoscope - CEA"/>
            <person name="William W."/>
        </authorList>
    </citation>
    <scope>NUCLEOTIDE SEQUENCE</scope>
</reference>
<protein>
    <submittedName>
        <fullName evidence="1">(rape) hypothetical protein</fullName>
    </submittedName>
</protein>